<keyword evidence="2" id="KW-0812">Transmembrane</keyword>
<dbReference type="RefSeq" id="YP_009297453.1">
    <property type="nucleotide sequence ID" value="NC_031176.2"/>
</dbReference>
<dbReference type="GeneID" id="29073970"/>
<feature type="transmembrane region" description="Helical" evidence="2">
    <location>
        <begin position="6"/>
        <end position="24"/>
    </location>
</feature>
<dbReference type="InterPro" id="IPR011990">
    <property type="entry name" value="TPR-like_helical_dom_sf"/>
</dbReference>
<feature type="repeat" description="TPR" evidence="1">
    <location>
        <begin position="94"/>
        <end position="127"/>
    </location>
</feature>
<reference evidence="3" key="2">
    <citation type="submission" date="2017-07" db="EMBL/GenBank/DDBJ databases">
        <authorList>
            <person name="Sun Z.S."/>
            <person name="Albrecht U."/>
            <person name="Echele G."/>
            <person name="Lee C.C."/>
        </authorList>
    </citation>
    <scope>NUCLEOTIDE SEQUENCE</scope>
</reference>
<evidence type="ECO:0000256" key="2">
    <source>
        <dbReference type="SAM" id="Phobius"/>
    </source>
</evidence>
<name>A0A1C9CEI4_9RHOD</name>
<dbReference type="InterPro" id="IPR019734">
    <property type="entry name" value="TPR_rpt"/>
</dbReference>
<evidence type="ECO:0000313" key="3">
    <source>
        <dbReference type="EMBL" id="AOM66796.1"/>
    </source>
</evidence>
<dbReference type="AlphaFoldDB" id="A0A1C9CEI4"/>
<evidence type="ECO:0000256" key="1">
    <source>
        <dbReference type="PROSITE-ProRule" id="PRU00339"/>
    </source>
</evidence>
<dbReference type="PROSITE" id="PS50005">
    <property type="entry name" value="TPR"/>
    <property type="match status" value="1"/>
</dbReference>
<keyword evidence="2" id="KW-1133">Transmembrane helix</keyword>
<protein>
    <submittedName>
        <fullName evidence="3">Uncharacterized protein</fullName>
    </submittedName>
</protein>
<accession>A0A1C9CEI4</accession>
<keyword evidence="3" id="KW-0934">Plastid</keyword>
<keyword evidence="1" id="KW-0802">TPR repeat</keyword>
<sequence>MTQLLSTTYLIILLFFLTLFSYYLSNEILKNIQQENVFDLPKILNSTTEKELDPLLHLNLAKIYCKKEIHDAALYEIRFLIESADNSYSNIVISNLYTLMGETFENLGYQKEASESYSKAIATSKTNTVAINKLDKLINKN</sequence>
<reference evidence="3" key="1">
    <citation type="journal article" date="2016" name="BMC Biol.">
        <title>Parallel evolution of highly conserved plastid genome architecture in red seaweeds and seed plants.</title>
        <authorList>
            <person name="Lee J."/>
            <person name="Cho C.H."/>
            <person name="Park S.I."/>
            <person name="Choi J.W."/>
            <person name="Song H.S."/>
            <person name="West J.A."/>
            <person name="Bhattacharya D."/>
            <person name="Yoon H.S."/>
        </authorList>
    </citation>
    <scope>NUCLEOTIDE SEQUENCE</scope>
</reference>
<dbReference type="SUPFAM" id="SSF48452">
    <property type="entry name" value="TPR-like"/>
    <property type="match status" value="1"/>
</dbReference>
<organism evidence="3">
    <name type="scientific">Erythrotrichia carnea</name>
    <dbReference type="NCBI Taxonomy" id="35151"/>
    <lineage>
        <taxon>Eukaryota</taxon>
        <taxon>Rhodophyta</taxon>
        <taxon>Compsopogonophyceae</taxon>
        <taxon>Erythropeltidales</taxon>
        <taxon>Erythrotrichiaceae</taxon>
        <taxon>Erythrotrichia</taxon>
    </lineage>
</organism>
<dbReference type="Gene3D" id="1.25.40.10">
    <property type="entry name" value="Tetratricopeptide repeat domain"/>
    <property type="match status" value="1"/>
</dbReference>
<keyword evidence="2" id="KW-0472">Membrane</keyword>
<dbReference type="EMBL" id="KX284721">
    <property type="protein sequence ID" value="AOM66796.1"/>
    <property type="molecule type" value="Genomic_DNA"/>
</dbReference>
<proteinExistence type="predicted"/>
<geneLocation type="plastid" evidence="3"/>
<gene>
    <name evidence="3" type="primary">ycf37</name>
    <name evidence="3" type="ORF">Eryt_128</name>
</gene>